<gene>
    <name evidence="18" type="ORF">DGYR_LOCUS6389</name>
</gene>
<evidence type="ECO:0000256" key="3">
    <source>
        <dbReference type="ARBA" id="ARBA00022490"/>
    </source>
</evidence>
<comment type="caution">
    <text evidence="18">The sequence shown here is derived from an EMBL/GenBank/DDBJ whole genome shotgun (WGS) entry which is preliminary data.</text>
</comment>
<dbReference type="GO" id="GO:0004713">
    <property type="term" value="F:protein tyrosine kinase activity"/>
    <property type="evidence" value="ECO:0007669"/>
    <property type="project" value="UniProtKB-KW"/>
</dbReference>
<dbReference type="GO" id="GO:0004712">
    <property type="term" value="F:protein serine/threonine/tyrosine kinase activity"/>
    <property type="evidence" value="ECO:0007669"/>
    <property type="project" value="UniProtKB-EC"/>
</dbReference>
<evidence type="ECO:0000259" key="17">
    <source>
        <dbReference type="PROSITE" id="PS50011"/>
    </source>
</evidence>
<keyword evidence="5" id="KW-0808">Transferase</keyword>
<dbReference type="PANTHER" id="PTHR46392">
    <property type="entry name" value="DUAL SERINE/THREONINE AND TYROSINE PROTEIN KINASE"/>
    <property type="match status" value="1"/>
</dbReference>
<comment type="catalytic activity">
    <reaction evidence="13">
        <text>L-seryl-[protein] + ATP = O-phospho-L-seryl-[protein] + ADP + H(+)</text>
        <dbReference type="Rhea" id="RHEA:17989"/>
        <dbReference type="Rhea" id="RHEA-COMP:9863"/>
        <dbReference type="Rhea" id="RHEA-COMP:11604"/>
        <dbReference type="ChEBI" id="CHEBI:15378"/>
        <dbReference type="ChEBI" id="CHEBI:29999"/>
        <dbReference type="ChEBI" id="CHEBI:30616"/>
        <dbReference type="ChEBI" id="CHEBI:83421"/>
        <dbReference type="ChEBI" id="CHEBI:456216"/>
        <dbReference type="EC" id="2.7.12.1"/>
    </reaction>
</comment>
<dbReference type="GO" id="GO:0070374">
    <property type="term" value="P:positive regulation of ERK1 and ERK2 cascade"/>
    <property type="evidence" value="ECO:0007669"/>
    <property type="project" value="TreeGrafter"/>
</dbReference>
<feature type="binding site" evidence="16">
    <location>
        <position position="691"/>
    </location>
    <ligand>
        <name>ATP</name>
        <dbReference type="ChEBI" id="CHEBI:30616"/>
    </ligand>
</feature>
<dbReference type="SUPFAM" id="SSF56112">
    <property type="entry name" value="Protein kinase-like (PK-like)"/>
    <property type="match status" value="1"/>
</dbReference>
<dbReference type="EC" id="2.7.12.1" evidence="2"/>
<dbReference type="GO" id="GO:0045743">
    <property type="term" value="P:positive regulation of fibroblast growth factor receptor signaling pathway"/>
    <property type="evidence" value="ECO:0007669"/>
    <property type="project" value="TreeGrafter"/>
</dbReference>
<dbReference type="PROSITE" id="PS00108">
    <property type="entry name" value="PROTEIN_KINASE_ST"/>
    <property type="match status" value="1"/>
</dbReference>
<proteinExistence type="predicted"/>
<accession>A0A7I8VQA6</accession>
<keyword evidence="3" id="KW-0963">Cytoplasm</keyword>
<evidence type="ECO:0000256" key="7">
    <source>
        <dbReference type="ARBA" id="ARBA00022777"/>
    </source>
</evidence>
<dbReference type="InterPro" id="IPR008271">
    <property type="entry name" value="Ser/Thr_kinase_AS"/>
</dbReference>
<dbReference type="GO" id="GO:0043066">
    <property type="term" value="P:negative regulation of apoptotic process"/>
    <property type="evidence" value="ECO:0007669"/>
    <property type="project" value="TreeGrafter"/>
</dbReference>
<comment type="subcellular location">
    <subcellularLocation>
        <location evidence="1">Cytoplasm</location>
    </subcellularLocation>
</comment>
<dbReference type="Pfam" id="PF00069">
    <property type="entry name" value="Pkinase"/>
    <property type="match status" value="1"/>
</dbReference>
<evidence type="ECO:0000256" key="4">
    <source>
        <dbReference type="ARBA" id="ARBA00022527"/>
    </source>
</evidence>
<evidence type="ECO:0000256" key="2">
    <source>
        <dbReference type="ARBA" id="ARBA00013203"/>
    </source>
</evidence>
<dbReference type="GO" id="GO:0005737">
    <property type="term" value="C:cytoplasm"/>
    <property type="evidence" value="ECO:0007669"/>
    <property type="project" value="UniProtKB-SubCell"/>
</dbReference>
<evidence type="ECO:0000256" key="10">
    <source>
        <dbReference type="ARBA" id="ARBA00040421"/>
    </source>
</evidence>
<evidence type="ECO:0000256" key="6">
    <source>
        <dbReference type="ARBA" id="ARBA00022741"/>
    </source>
</evidence>
<dbReference type="InterPro" id="IPR000719">
    <property type="entry name" value="Prot_kinase_dom"/>
</dbReference>
<evidence type="ECO:0000313" key="19">
    <source>
        <dbReference type="Proteomes" id="UP000549394"/>
    </source>
</evidence>
<evidence type="ECO:0000256" key="5">
    <source>
        <dbReference type="ARBA" id="ARBA00022679"/>
    </source>
</evidence>
<keyword evidence="8 16" id="KW-0067">ATP-binding</keyword>
<dbReference type="PROSITE" id="PS00107">
    <property type="entry name" value="PROTEIN_KINASE_ATP"/>
    <property type="match status" value="1"/>
</dbReference>
<reference evidence="18 19" key="1">
    <citation type="submission" date="2020-08" db="EMBL/GenBank/DDBJ databases">
        <authorList>
            <person name="Hejnol A."/>
        </authorList>
    </citation>
    <scope>NUCLEOTIDE SEQUENCE [LARGE SCALE GENOMIC DNA]</scope>
</reference>
<evidence type="ECO:0000256" key="9">
    <source>
        <dbReference type="ARBA" id="ARBA00023137"/>
    </source>
</evidence>
<evidence type="ECO:0000256" key="12">
    <source>
        <dbReference type="ARBA" id="ARBA00042638"/>
    </source>
</evidence>
<feature type="domain" description="Protein kinase" evidence="17">
    <location>
        <begin position="662"/>
        <end position="925"/>
    </location>
</feature>
<protein>
    <recommendedName>
        <fullName evidence="10">Dual serine/threonine and tyrosine protein kinase</fullName>
        <ecNumber evidence="2">2.7.12.1</ecNumber>
    </recommendedName>
    <alternativeName>
        <fullName evidence="12">Dusty protein kinase</fullName>
    </alternativeName>
    <alternativeName>
        <fullName evidence="11">Receptor-interacting serine/threonine-protein kinase 5</fullName>
    </alternativeName>
</protein>
<evidence type="ECO:0000256" key="11">
    <source>
        <dbReference type="ARBA" id="ARBA00041268"/>
    </source>
</evidence>
<evidence type="ECO:0000256" key="1">
    <source>
        <dbReference type="ARBA" id="ARBA00004496"/>
    </source>
</evidence>
<sequence>MVSNFSEILATFVHDTKRIREILGDTRKCFKEINSYESEDSNQSLHAQFSVCEELEIEKFITNPPGIILFGQSFYSKAVIANRILEQTLFPIDSICLENDRKWRMVEITYSKDSGIGLGLAGTSLELANHLTAYDQPWQTLPIQDLLISHEKDEEDDECSLLSLLEVQLNHTLLKNGAVLTVSQTGYGTVSEHLEKCASKCVPIAVYAFSESFLSLKDLEELEQFRKLSPETHIFFVRVPKLPVINDADLNPSSSSSDASSNKTELDTTSTRSTICSLASSKKTGGMFKFSPFSLPEMEELPVLEEDSKCVFHQLLELGFLTAVPNSNGKNDYTQLESELCENFDSFKTNISKFSKRILTSHVLKATTLLNVVHNRCLQAIIDTAFDMARDVMVTPKRLEYVKSQEDNLYKNLYSITVRNQDDIKAIICDTLDMLRDSLLERAEMYEFMGIDLPEGGEITSARDLKQCTGQIEELVLGNLNAAISGKLLDSINILRNSYTGVLQRTLQCLEEANKENIESSRTTTALSEILTAAYQVDITVKPGSSFLRVLLEKMKQLIQSMPWKSPPTVTKEWKRKVASDMLSSLNENRLAKTICNQIQSRLKNSHHTFSAALRQLEFKHSGRLIKTEDRRVKVRKVFAPKVARLALESVSMKDFIVYGMPNYTKEIGRGQYGVVYACENWAGTSPCAVKSVVPPDDRHWNDLALEFYYTKSIPEHDRVVGLKGSVIDYNYGNGSSPAVLLIMPKYERDLHAAIKTGLDWLNRLRVAIDVVQGIRYLHSRGLVHRDIKLKNVLLDKLNRGKLTDLGFCKPEAMMSGSIVGTPIHMAPELFNGQYDNTVDVYAFGILFWYLCSGSVKLPFSYDQCSTKDTLWRAVKHGTRPERLPQFDEDCWELMKSCWHGNSSKRPLLGNVETKLNEIREKALLLSKDVNARSSKRPNRLK</sequence>
<dbReference type="AlphaFoldDB" id="A0A7I8VQA6"/>
<keyword evidence="4" id="KW-0723">Serine/threonine-protein kinase</keyword>
<organism evidence="18 19">
    <name type="scientific">Dimorphilus gyrociliatus</name>
    <dbReference type="NCBI Taxonomy" id="2664684"/>
    <lineage>
        <taxon>Eukaryota</taxon>
        <taxon>Metazoa</taxon>
        <taxon>Spiralia</taxon>
        <taxon>Lophotrochozoa</taxon>
        <taxon>Annelida</taxon>
        <taxon>Polychaeta</taxon>
        <taxon>Polychaeta incertae sedis</taxon>
        <taxon>Dinophilidae</taxon>
        <taxon>Dimorphilus</taxon>
    </lineage>
</organism>
<keyword evidence="6 16" id="KW-0547">Nucleotide-binding</keyword>
<dbReference type="Gene3D" id="1.10.510.10">
    <property type="entry name" value="Transferase(Phosphotransferase) domain 1"/>
    <property type="match status" value="1"/>
</dbReference>
<dbReference type="Proteomes" id="UP000549394">
    <property type="component" value="Unassembled WGS sequence"/>
</dbReference>
<dbReference type="GO" id="GO:0044344">
    <property type="term" value="P:cellular response to fibroblast growth factor stimulus"/>
    <property type="evidence" value="ECO:0007669"/>
    <property type="project" value="TreeGrafter"/>
</dbReference>
<dbReference type="GO" id="GO:0005524">
    <property type="term" value="F:ATP binding"/>
    <property type="evidence" value="ECO:0007669"/>
    <property type="project" value="UniProtKB-UniRule"/>
</dbReference>
<evidence type="ECO:0000256" key="15">
    <source>
        <dbReference type="ARBA" id="ARBA00051680"/>
    </source>
</evidence>
<dbReference type="SMART" id="SM00220">
    <property type="entry name" value="S_TKc"/>
    <property type="match status" value="1"/>
</dbReference>
<evidence type="ECO:0000313" key="18">
    <source>
        <dbReference type="EMBL" id="CAD5117928.1"/>
    </source>
</evidence>
<dbReference type="PROSITE" id="PS50011">
    <property type="entry name" value="PROTEIN_KINASE_DOM"/>
    <property type="match status" value="1"/>
</dbReference>
<evidence type="ECO:0000256" key="14">
    <source>
        <dbReference type="ARBA" id="ARBA00049308"/>
    </source>
</evidence>
<dbReference type="PANTHER" id="PTHR46392:SF1">
    <property type="entry name" value="DUAL SERINE_THREONINE AND TYROSINE PROTEIN KINASE"/>
    <property type="match status" value="1"/>
</dbReference>
<dbReference type="EMBL" id="CAJFCJ010000007">
    <property type="protein sequence ID" value="CAD5117928.1"/>
    <property type="molecule type" value="Genomic_DNA"/>
</dbReference>
<evidence type="ECO:0000256" key="13">
    <source>
        <dbReference type="ARBA" id="ARBA00049003"/>
    </source>
</evidence>
<comment type="catalytic activity">
    <reaction evidence="15">
        <text>L-tyrosyl-[protein] + ATP = O-phospho-L-tyrosyl-[protein] + ADP + H(+)</text>
        <dbReference type="Rhea" id="RHEA:10596"/>
        <dbReference type="Rhea" id="RHEA-COMP:10136"/>
        <dbReference type="Rhea" id="RHEA-COMP:20101"/>
        <dbReference type="ChEBI" id="CHEBI:15378"/>
        <dbReference type="ChEBI" id="CHEBI:30616"/>
        <dbReference type="ChEBI" id="CHEBI:46858"/>
        <dbReference type="ChEBI" id="CHEBI:61978"/>
        <dbReference type="ChEBI" id="CHEBI:456216"/>
        <dbReference type="EC" id="2.7.12.1"/>
    </reaction>
</comment>
<dbReference type="InterPro" id="IPR011009">
    <property type="entry name" value="Kinase-like_dom_sf"/>
</dbReference>
<comment type="catalytic activity">
    <reaction evidence="14">
        <text>L-threonyl-[protein] + ATP = O-phospho-L-threonyl-[protein] + ADP + H(+)</text>
        <dbReference type="Rhea" id="RHEA:46608"/>
        <dbReference type="Rhea" id="RHEA-COMP:11060"/>
        <dbReference type="Rhea" id="RHEA-COMP:11605"/>
        <dbReference type="ChEBI" id="CHEBI:15378"/>
        <dbReference type="ChEBI" id="CHEBI:30013"/>
        <dbReference type="ChEBI" id="CHEBI:30616"/>
        <dbReference type="ChEBI" id="CHEBI:61977"/>
        <dbReference type="ChEBI" id="CHEBI:456216"/>
        <dbReference type="EC" id="2.7.12.1"/>
    </reaction>
</comment>
<dbReference type="GO" id="GO:0004674">
    <property type="term" value="F:protein serine/threonine kinase activity"/>
    <property type="evidence" value="ECO:0007669"/>
    <property type="project" value="UniProtKB-KW"/>
</dbReference>
<dbReference type="InterPro" id="IPR051302">
    <property type="entry name" value="Dual_SerThr-Tyr_Kinase"/>
</dbReference>
<evidence type="ECO:0000256" key="8">
    <source>
        <dbReference type="ARBA" id="ARBA00022840"/>
    </source>
</evidence>
<evidence type="ECO:0000256" key="16">
    <source>
        <dbReference type="PROSITE-ProRule" id="PRU10141"/>
    </source>
</evidence>
<dbReference type="InterPro" id="IPR017441">
    <property type="entry name" value="Protein_kinase_ATP_BS"/>
</dbReference>
<dbReference type="OrthoDB" id="122279at2759"/>
<keyword evidence="9" id="KW-0829">Tyrosine-protein kinase</keyword>
<keyword evidence="19" id="KW-1185">Reference proteome</keyword>
<keyword evidence="7" id="KW-0418">Kinase</keyword>
<name>A0A7I8VQA6_9ANNE</name>